<dbReference type="EMBL" id="BOOU01000028">
    <property type="protein sequence ID" value="GII76785.1"/>
    <property type="molecule type" value="Genomic_DNA"/>
</dbReference>
<keyword evidence="3" id="KW-1185">Reference proteome</keyword>
<dbReference type="AlphaFoldDB" id="A0A919V404"/>
<sequence length="98" mass="10422">MQQMNRTSIRRRRPGSGTSLLGGYWTYSVRLARYPNPEASPDQGRPAPGRPPDMEKPRSRSGEPLGRSGTAAWPPVGPAATGCGRGGARRAGAYRTAG</sequence>
<evidence type="ECO:0000313" key="2">
    <source>
        <dbReference type="EMBL" id="GII76785.1"/>
    </source>
</evidence>
<comment type="caution">
    <text evidence="2">The sequence shown here is derived from an EMBL/GenBank/DDBJ whole genome shotgun (WGS) entry which is preliminary data.</text>
</comment>
<feature type="region of interest" description="Disordered" evidence="1">
    <location>
        <begin position="1"/>
        <end position="22"/>
    </location>
</feature>
<organism evidence="2 3">
    <name type="scientific">Sphaerisporangium rufum</name>
    <dbReference type="NCBI Taxonomy" id="1381558"/>
    <lineage>
        <taxon>Bacteria</taxon>
        <taxon>Bacillati</taxon>
        <taxon>Actinomycetota</taxon>
        <taxon>Actinomycetes</taxon>
        <taxon>Streptosporangiales</taxon>
        <taxon>Streptosporangiaceae</taxon>
        <taxon>Sphaerisporangium</taxon>
    </lineage>
</organism>
<evidence type="ECO:0000256" key="1">
    <source>
        <dbReference type="SAM" id="MobiDB-lite"/>
    </source>
</evidence>
<protein>
    <submittedName>
        <fullName evidence="2">Uncharacterized protein</fullName>
    </submittedName>
</protein>
<feature type="compositionally biased region" description="Basic and acidic residues" evidence="1">
    <location>
        <begin position="52"/>
        <end position="61"/>
    </location>
</feature>
<name>A0A919V404_9ACTN</name>
<accession>A0A919V404</accession>
<evidence type="ECO:0000313" key="3">
    <source>
        <dbReference type="Proteomes" id="UP000655287"/>
    </source>
</evidence>
<dbReference type="Proteomes" id="UP000655287">
    <property type="component" value="Unassembled WGS sequence"/>
</dbReference>
<gene>
    <name evidence="2" type="ORF">Sru01_17670</name>
</gene>
<reference evidence="2" key="1">
    <citation type="submission" date="2021-01" db="EMBL/GenBank/DDBJ databases">
        <title>Whole genome shotgun sequence of Sphaerisporangium rufum NBRC 109079.</title>
        <authorList>
            <person name="Komaki H."/>
            <person name="Tamura T."/>
        </authorList>
    </citation>
    <scope>NUCLEOTIDE SEQUENCE</scope>
    <source>
        <strain evidence="2">NBRC 109079</strain>
    </source>
</reference>
<feature type="region of interest" description="Disordered" evidence="1">
    <location>
        <begin position="34"/>
        <end position="98"/>
    </location>
</feature>
<proteinExistence type="predicted"/>